<organism evidence="1 2">
    <name type="scientific">Splendidivirga corallicola</name>
    <dbReference type="NCBI Taxonomy" id="3051826"/>
    <lineage>
        <taxon>Bacteria</taxon>
        <taxon>Pseudomonadati</taxon>
        <taxon>Bacteroidota</taxon>
        <taxon>Cytophagia</taxon>
        <taxon>Cytophagales</taxon>
        <taxon>Splendidivirgaceae</taxon>
        <taxon>Splendidivirga</taxon>
    </lineage>
</organism>
<dbReference type="EMBL" id="JAUJEA010000002">
    <property type="protein sequence ID" value="MDN5201453.1"/>
    <property type="molecule type" value="Genomic_DNA"/>
</dbReference>
<dbReference type="Proteomes" id="UP001172082">
    <property type="component" value="Unassembled WGS sequence"/>
</dbReference>
<keyword evidence="2" id="KW-1185">Reference proteome</keyword>
<proteinExistence type="predicted"/>
<accession>A0ABT8KP17</accession>
<protein>
    <submittedName>
        <fullName evidence="1">Uncharacterized protein</fullName>
    </submittedName>
</protein>
<dbReference type="PROSITE" id="PS51257">
    <property type="entry name" value="PROKAR_LIPOPROTEIN"/>
    <property type="match status" value="1"/>
</dbReference>
<reference evidence="1" key="1">
    <citation type="submission" date="2023-06" db="EMBL/GenBank/DDBJ databases">
        <title>Genomic of Parafulvivirga corallium.</title>
        <authorList>
            <person name="Wang G."/>
        </authorList>
    </citation>
    <scope>NUCLEOTIDE SEQUENCE</scope>
    <source>
        <strain evidence="1">BMA10</strain>
    </source>
</reference>
<evidence type="ECO:0000313" key="2">
    <source>
        <dbReference type="Proteomes" id="UP001172082"/>
    </source>
</evidence>
<name>A0ABT8KP17_9BACT</name>
<sequence>MKLRYIIGCLLILFASCESDKNETPPGQDNLITYLRSTTFILQEDSLIACAMGGQEGILENSQFPVSVIFYPTFGATNFKYFESEGELSNSKDYSKYTERKLSTDPLFNGYLFRFLRPESTENNWGIVTFERNGKLHISNPIHLKDTHLPTEYGPDLLNLNQDQMLSPLFSWEDGKSDDNAIYFQVIADADGNLLSGTYTYDKHFRFYDLTNVVLNIRDVNPHPTLQAGHTYSFTLMAVSEDNWVNLVADVEFTAN</sequence>
<gene>
    <name evidence="1" type="ORF">QQ008_08775</name>
</gene>
<comment type="caution">
    <text evidence="1">The sequence shown here is derived from an EMBL/GenBank/DDBJ whole genome shotgun (WGS) entry which is preliminary data.</text>
</comment>
<dbReference type="RefSeq" id="WP_346751473.1">
    <property type="nucleotide sequence ID" value="NZ_JAUJEA010000002.1"/>
</dbReference>
<evidence type="ECO:0000313" key="1">
    <source>
        <dbReference type="EMBL" id="MDN5201453.1"/>
    </source>
</evidence>